<dbReference type="AlphaFoldDB" id="A0A2S5KIG2"/>
<dbReference type="InterPro" id="IPR013976">
    <property type="entry name" value="HDOD"/>
</dbReference>
<feature type="domain" description="HDOD" evidence="1">
    <location>
        <begin position="20"/>
        <end position="214"/>
    </location>
</feature>
<dbReference type="PROSITE" id="PS51833">
    <property type="entry name" value="HDOD"/>
    <property type="match status" value="1"/>
</dbReference>
<dbReference type="PANTHER" id="PTHR33525:SF3">
    <property type="entry name" value="RIBONUCLEASE Y"/>
    <property type="match status" value="1"/>
</dbReference>
<organism evidence="2 3">
    <name type="scientific">Proteobacteria bacterium 228</name>
    <dbReference type="NCBI Taxonomy" id="2083153"/>
    <lineage>
        <taxon>Bacteria</taxon>
        <taxon>Pseudomonadati</taxon>
        <taxon>Pseudomonadota</taxon>
    </lineage>
</organism>
<accession>A0A2S5KIG2</accession>
<comment type="caution">
    <text evidence="2">The sequence shown here is derived from an EMBL/GenBank/DDBJ whole genome shotgun (WGS) entry which is preliminary data.</text>
</comment>
<proteinExistence type="predicted"/>
<evidence type="ECO:0000313" key="3">
    <source>
        <dbReference type="Proteomes" id="UP000238196"/>
    </source>
</evidence>
<dbReference type="PANTHER" id="PTHR33525">
    <property type="match status" value="1"/>
</dbReference>
<name>A0A2S5KIG2_9PROT</name>
<dbReference type="Gene3D" id="1.10.3210.10">
    <property type="entry name" value="Hypothetical protein af1432"/>
    <property type="match status" value="1"/>
</dbReference>
<evidence type="ECO:0000313" key="2">
    <source>
        <dbReference type="EMBL" id="PPC74425.1"/>
    </source>
</evidence>
<protein>
    <recommendedName>
        <fullName evidence="1">HDOD domain-containing protein</fullName>
    </recommendedName>
</protein>
<dbReference type="Proteomes" id="UP000238196">
    <property type="component" value="Unassembled WGS sequence"/>
</dbReference>
<dbReference type="InterPro" id="IPR052340">
    <property type="entry name" value="RNase_Y/CdgJ"/>
</dbReference>
<reference evidence="2 3" key="1">
    <citation type="submission" date="2018-02" db="EMBL/GenBank/DDBJ databases">
        <title>novel marine gammaproteobacteria from coastal saline agro ecosystem.</title>
        <authorList>
            <person name="Krishnan R."/>
            <person name="Ramesh Kumar N."/>
        </authorList>
    </citation>
    <scope>NUCLEOTIDE SEQUENCE [LARGE SCALE GENOMIC DNA]</scope>
    <source>
        <strain evidence="2 3">228</strain>
    </source>
</reference>
<sequence>MSDSPYGAEQWVEFLADKPLPIMAHSRQFLLHQLRRPDVALMELAPALQADPVLSLHLLRHANQLNNNQETDIRTLDHALSSLGLQRIREVLDNAPVLQMNNQSVAHRQYLYAVANSLHAAFQARDWAKQLRPTQIAQLYAAGMLYGFIHWSLWRFAPDAISQVHGLIHEQQLDPILAESNVLGCPAQAIAHGLALRWQLPEVLVNALDMENAADKRLLSSLQRRARGDELNPDQERMLNHLVHAPWMLAKMANWVAHTAHFGWYGQGMDRLMPIIGDVLRLTREEASARCHRTAVIAAAAYATPGIIAPASRLIMAPDDQPIAYRMPHQLGNRTVTARPQAQQRMLPGKLFDERHYQDRLFQLNNADKQLSSLGAIMQGLLEGMHDGIGLQRCAILMTSQDSKEIAGRLAAGDSGVEAFKHFRQSLRTASIFQRLCSQPGSLWVNDKNRDKVQSLLPEAFQSLCHPQEFFMMSIFLGKRPIAVVYADAGLHGDVRPMHYNAFRQLVQAANRGVTLYYRARQQMRP</sequence>
<evidence type="ECO:0000259" key="1">
    <source>
        <dbReference type="PROSITE" id="PS51833"/>
    </source>
</evidence>
<gene>
    <name evidence="2" type="ORF">C4K68_26180</name>
</gene>
<dbReference type="SUPFAM" id="SSF109604">
    <property type="entry name" value="HD-domain/PDEase-like"/>
    <property type="match status" value="1"/>
</dbReference>
<dbReference type="Pfam" id="PF08668">
    <property type="entry name" value="HDOD"/>
    <property type="match status" value="1"/>
</dbReference>
<dbReference type="OrthoDB" id="6188783at2"/>
<dbReference type="EMBL" id="PRLP01000148">
    <property type="protein sequence ID" value="PPC74425.1"/>
    <property type="molecule type" value="Genomic_DNA"/>
</dbReference>